<keyword evidence="1" id="KW-0472">Membrane</keyword>
<proteinExistence type="predicted"/>
<keyword evidence="1" id="KW-0812">Transmembrane</keyword>
<feature type="transmembrane region" description="Helical" evidence="1">
    <location>
        <begin position="47"/>
        <end position="67"/>
    </location>
</feature>
<dbReference type="GO" id="GO:0080120">
    <property type="term" value="P:CAAX-box protein maturation"/>
    <property type="evidence" value="ECO:0007669"/>
    <property type="project" value="UniProtKB-ARBA"/>
</dbReference>
<sequence length="231" mass="25452">MADSAPAVSYRRRQALARIVPFALYLAFLAALPWLRTALPDSWDARWLYGVQIGAVMAALIFCARHYDELCPLVLARRAAIEAIASGGVVFVLWINLDFSCALLGPAGAGFDPRTPDATIDWALALTRLFGAAAVVPIMEELFWRSFLLRWIDATDFRRLAPALASGRALLISAVLFGVEHNLWLAGIVAGLAYGQLYRRHENLWSPILAHATTNLLLGCWVLATGAWSFW</sequence>
<feature type="domain" description="CAAX prenyl protease 2/Lysostaphin resistance protein A-like" evidence="2">
    <location>
        <begin position="125"/>
        <end position="217"/>
    </location>
</feature>
<feature type="transmembrane region" description="Helical" evidence="1">
    <location>
        <begin position="79"/>
        <end position="97"/>
    </location>
</feature>
<reference evidence="3 4" key="1">
    <citation type="submission" date="2020-08" db="EMBL/GenBank/DDBJ databases">
        <title>Genome sequencing of Purple Non-Sulfur Bacteria from various extreme environments.</title>
        <authorList>
            <person name="Mayer M."/>
        </authorList>
    </citation>
    <scope>NUCLEOTIDE SEQUENCE [LARGE SCALE GENOMIC DNA]</scope>
    <source>
        <strain evidence="3 4">2761</strain>
    </source>
</reference>
<keyword evidence="4" id="KW-1185">Reference proteome</keyword>
<dbReference type="NCBIfam" id="TIGR03008">
    <property type="entry name" value="pepcterm_CAAX"/>
    <property type="match status" value="1"/>
</dbReference>
<name>A0A840G1Q7_RHOTE</name>
<dbReference type="PANTHER" id="PTHR43592">
    <property type="entry name" value="CAAX AMINO TERMINAL PROTEASE"/>
    <property type="match status" value="1"/>
</dbReference>
<evidence type="ECO:0000313" key="3">
    <source>
        <dbReference type="EMBL" id="MBB4248337.1"/>
    </source>
</evidence>
<dbReference type="AlphaFoldDB" id="A0A840G1Q7"/>
<dbReference type="Proteomes" id="UP000587070">
    <property type="component" value="Unassembled WGS sequence"/>
</dbReference>
<dbReference type="RefSeq" id="WP_153117413.1">
    <property type="nucleotide sequence ID" value="NZ_JACIGE010000010.1"/>
</dbReference>
<feature type="transmembrane region" description="Helical" evidence="1">
    <location>
        <begin position="122"/>
        <end position="139"/>
    </location>
</feature>
<feature type="transmembrane region" description="Helical" evidence="1">
    <location>
        <begin position="15"/>
        <end position="35"/>
    </location>
</feature>
<gene>
    <name evidence="3" type="ORF">GGD90_002729</name>
</gene>
<organism evidence="3 4">
    <name type="scientific">Rhodocyclus tenuis</name>
    <name type="common">Rhodospirillum tenue</name>
    <dbReference type="NCBI Taxonomy" id="1066"/>
    <lineage>
        <taxon>Bacteria</taxon>
        <taxon>Pseudomonadati</taxon>
        <taxon>Pseudomonadota</taxon>
        <taxon>Betaproteobacteria</taxon>
        <taxon>Rhodocyclales</taxon>
        <taxon>Rhodocyclaceae</taxon>
        <taxon>Rhodocyclus</taxon>
    </lineage>
</organism>
<evidence type="ECO:0000313" key="4">
    <source>
        <dbReference type="Proteomes" id="UP000587070"/>
    </source>
</evidence>
<keyword evidence="1" id="KW-1133">Transmembrane helix</keyword>
<dbReference type="InterPro" id="IPR003675">
    <property type="entry name" value="Rce1/LyrA-like_dom"/>
</dbReference>
<comment type="caution">
    <text evidence="3">The sequence shown here is derived from an EMBL/GenBank/DDBJ whole genome shotgun (WGS) entry which is preliminary data.</text>
</comment>
<evidence type="ECO:0000256" key="1">
    <source>
        <dbReference type="SAM" id="Phobius"/>
    </source>
</evidence>
<dbReference type="GO" id="GO:0004175">
    <property type="term" value="F:endopeptidase activity"/>
    <property type="evidence" value="ECO:0007669"/>
    <property type="project" value="UniProtKB-ARBA"/>
</dbReference>
<dbReference type="OrthoDB" id="9787923at2"/>
<protein>
    <recommendedName>
        <fullName evidence="2">CAAX prenyl protease 2/Lysostaphin resistance protein A-like domain-containing protein</fullName>
    </recommendedName>
</protein>
<dbReference type="PANTHER" id="PTHR43592:SF15">
    <property type="entry name" value="CAAX AMINO TERMINAL PROTEASE FAMILY PROTEIN"/>
    <property type="match status" value="1"/>
</dbReference>
<dbReference type="InterPro" id="IPR014346">
    <property type="entry name" value="Prenyl_protease-related"/>
</dbReference>
<accession>A0A840G1Q7</accession>
<evidence type="ECO:0000259" key="2">
    <source>
        <dbReference type="Pfam" id="PF02517"/>
    </source>
</evidence>
<dbReference type="EMBL" id="JACIGE010000010">
    <property type="protein sequence ID" value="MBB4248337.1"/>
    <property type="molecule type" value="Genomic_DNA"/>
</dbReference>
<dbReference type="Pfam" id="PF02517">
    <property type="entry name" value="Rce1-like"/>
    <property type="match status" value="1"/>
</dbReference>
<feature type="transmembrane region" description="Helical" evidence="1">
    <location>
        <begin position="208"/>
        <end position="230"/>
    </location>
</feature>